<reference evidence="3" key="1">
    <citation type="submission" date="2022-08" db="EMBL/GenBank/DDBJ databases">
        <title>A Global Phylogenomic Analysis of the Shiitake Genus Lentinula.</title>
        <authorList>
            <consortium name="DOE Joint Genome Institute"/>
            <person name="Sierra-Patev S."/>
            <person name="Min B."/>
            <person name="Naranjo-Ortiz M."/>
            <person name="Looney B."/>
            <person name="Konkel Z."/>
            <person name="Slot J.C."/>
            <person name="Sakamoto Y."/>
            <person name="Steenwyk J.L."/>
            <person name="Rokas A."/>
            <person name="Carro J."/>
            <person name="Camarero S."/>
            <person name="Ferreira P."/>
            <person name="Molpeceres G."/>
            <person name="Ruiz-Duenas F.J."/>
            <person name="Serrano A."/>
            <person name="Henrissat B."/>
            <person name="Drula E."/>
            <person name="Hughes K.W."/>
            <person name="Mata J.L."/>
            <person name="Ishikawa N.K."/>
            <person name="Vargas-Isla R."/>
            <person name="Ushijima S."/>
            <person name="Smith C.A."/>
            <person name="Ahrendt S."/>
            <person name="Andreopoulos W."/>
            <person name="He G."/>
            <person name="Labutti K."/>
            <person name="Lipzen A."/>
            <person name="Ng V."/>
            <person name="Riley R."/>
            <person name="Sandor L."/>
            <person name="Barry K."/>
            <person name="Martinez A.T."/>
            <person name="Xiao Y."/>
            <person name="Gibbons J.G."/>
            <person name="Terashima K."/>
            <person name="Grigoriev I.V."/>
            <person name="Hibbett D.S."/>
        </authorList>
    </citation>
    <scope>NUCLEOTIDE SEQUENCE</scope>
    <source>
        <strain evidence="3">JLM2183</strain>
    </source>
</reference>
<evidence type="ECO:0000256" key="1">
    <source>
        <dbReference type="SAM" id="Phobius"/>
    </source>
</evidence>
<evidence type="ECO:0000313" key="4">
    <source>
        <dbReference type="Proteomes" id="UP001150266"/>
    </source>
</evidence>
<keyword evidence="1" id="KW-1133">Transmembrane helix</keyword>
<evidence type="ECO:0000259" key="2">
    <source>
        <dbReference type="Pfam" id="PF20152"/>
    </source>
</evidence>
<dbReference type="PANTHER" id="PTHR40465:SF1">
    <property type="entry name" value="DUF6534 DOMAIN-CONTAINING PROTEIN"/>
    <property type="match status" value="1"/>
</dbReference>
<proteinExistence type="predicted"/>
<dbReference type="Proteomes" id="UP001150266">
    <property type="component" value="Unassembled WGS sequence"/>
</dbReference>
<name>A0A9W9ASU1_9AGAR</name>
<keyword evidence="1" id="KW-0812">Transmembrane</keyword>
<feature type="transmembrane region" description="Helical" evidence="1">
    <location>
        <begin position="121"/>
        <end position="150"/>
    </location>
</feature>
<evidence type="ECO:0000313" key="3">
    <source>
        <dbReference type="EMBL" id="KAJ4487937.1"/>
    </source>
</evidence>
<feature type="transmembrane region" description="Helical" evidence="1">
    <location>
        <begin position="12"/>
        <end position="37"/>
    </location>
</feature>
<dbReference type="EMBL" id="JAOTPV010000002">
    <property type="protein sequence ID" value="KAJ4487937.1"/>
    <property type="molecule type" value="Genomic_DNA"/>
</dbReference>
<accession>A0A9W9ASU1</accession>
<dbReference type="InterPro" id="IPR045339">
    <property type="entry name" value="DUF6534"/>
</dbReference>
<comment type="caution">
    <text evidence="3">The sequence shown here is derived from an EMBL/GenBank/DDBJ whole genome shotgun (WGS) entry which is preliminary data.</text>
</comment>
<protein>
    <recommendedName>
        <fullName evidence="2">DUF6534 domain-containing protein</fullName>
    </recommendedName>
</protein>
<dbReference type="AlphaFoldDB" id="A0A9W9ASU1"/>
<feature type="domain" description="DUF6534" evidence="2">
    <location>
        <begin position="176"/>
        <end position="262"/>
    </location>
</feature>
<organism evidence="3 4">
    <name type="scientific">Lentinula aciculospora</name>
    <dbReference type="NCBI Taxonomy" id="153920"/>
    <lineage>
        <taxon>Eukaryota</taxon>
        <taxon>Fungi</taxon>
        <taxon>Dikarya</taxon>
        <taxon>Basidiomycota</taxon>
        <taxon>Agaricomycotina</taxon>
        <taxon>Agaricomycetes</taxon>
        <taxon>Agaricomycetidae</taxon>
        <taxon>Agaricales</taxon>
        <taxon>Marasmiineae</taxon>
        <taxon>Omphalotaceae</taxon>
        <taxon>Lentinula</taxon>
    </lineage>
</organism>
<feature type="transmembrane region" description="Helical" evidence="1">
    <location>
        <begin position="205"/>
        <end position="227"/>
    </location>
</feature>
<dbReference type="OrthoDB" id="2562493at2759"/>
<dbReference type="Pfam" id="PF20152">
    <property type="entry name" value="DUF6534"/>
    <property type="match status" value="1"/>
</dbReference>
<feature type="transmembrane region" description="Helical" evidence="1">
    <location>
        <begin position="91"/>
        <end position="109"/>
    </location>
</feature>
<feature type="transmembrane region" description="Helical" evidence="1">
    <location>
        <begin position="49"/>
        <end position="71"/>
    </location>
</feature>
<gene>
    <name evidence="3" type="ORF">J3R30DRAFT_3432314</name>
</gene>
<feature type="transmembrane region" description="Helical" evidence="1">
    <location>
        <begin position="170"/>
        <end position="193"/>
    </location>
</feature>
<sequence length="332" mass="37165">MTYCTSIAETLGAVQIGVLFSTFLFGILFMQWVAYFTSKYNDGWTIRALVYWVMILDITHVAISWEYLWMYTVDNFGNALTLYAAHWQYDSGPIFIVLTAAPTQFFLVNRTRKMLGRQHPLLANCIFGFTCVLGLTQVILGLFMSGSLLALDASGTATTQGYLKYVPVSVAWESVAIATDMTVMISLVATLMYRRTGFKQSDWMVYNLVLVAIECAVPVTIFTIGHITCVIASPTTAMHQLFAWSQARLYSNTLFLNLNERSKLRRGQDTTSHGSSNVKEVNLLSAMDRGAGRSMSRPQVHIDVTREEHYAMETMSNKGNEVDADFKSGHPV</sequence>
<keyword evidence="1" id="KW-0472">Membrane</keyword>
<dbReference type="PANTHER" id="PTHR40465">
    <property type="entry name" value="CHROMOSOME 1, WHOLE GENOME SHOTGUN SEQUENCE"/>
    <property type="match status" value="1"/>
</dbReference>
<keyword evidence="4" id="KW-1185">Reference proteome</keyword>